<proteinExistence type="predicted"/>
<accession>A0A226EYL4</accession>
<dbReference type="EMBL" id="LNIX01000001">
    <property type="protein sequence ID" value="OXA62663.1"/>
    <property type="molecule type" value="Genomic_DNA"/>
</dbReference>
<gene>
    <name evidence="2" type="ORF">Fcan01_03270</name>
</gene>
<keyword evidence="1" id="KW-0472">Membrane</keyword>
<feature type="transmembrane region" description="Helical" evidence="1">
    <location>
        <begin position="98"/>
        <end position="118"/>
    </location>
</feature>
<organism evidence="2 3">
    <name type="scientific">Folsomia candida</name>
    <name type="common">Springtail</name>
    <dbReference type="NCBI Taxonomy" id="158441"/>
    <lineage>
        <taxon>Eukaryota</taxon>
        <taxon>Metazoa</taxon>
        <taxon>Ecdysozoa</taxon>
        <taxon>Arthropoda</taxon>
        <taxon>Hexapoda</taxon>
        <taxon>Collembola</taxon>
        <taxon>Entomobryomorpha</taxon>
        <taxon>Isotomoidea</taxon>
        <taxon>Isotomidae</taxon>
        <taxon>Proisotominae</taxon>
        <taxon>Folsomia</taxon>
    </lineage>
</organism>
<protein>
    <submittedName>
        <fullName evidence="2">Uncharacterized protein</fullName>
    </submittedName>
</protein>
<evidence type="ECO:0000313" key="3">
    <source>
        <dbReference type="Proteomes" id="UP000198287"/>
    </source>
</evidence>
<reference evidence="2 3" key="1">
    <citation type="submission" date="2015-12" db="EMBL/GenBank/DDBJ databases">
        <title>The genome of Folsomia candida.</title>
        <authorList>
            <person name="Faddeeva A."/>
            <person name="Derks M.F."/>
            <person name="Anvar Y."/>
            <person name="Smit S."/>
            <person name="Van Straalen N."/>
            <person name="Roelofs D."/>
        </authorList>
    </citation>
    <scope>NUCLEOTIDE SEQUENCE [LARGE SCALE GENOMIC DNA]</scope>
    <source>
        <strain evidence="2 3">VU population</strain>
        <tissue evidence="2">Whole body</tissue>
    </source>
</reference>
<keyword evidence="1" id="KW-0812">Transmembrane</keyword>
<name>A0A226EYL4_FOLCA</name>
<feature type="transmembrane region" description="Helical" evidence="1">
    <location>
        <begin position="151"/>
        <end position="172"/>
    </location>
</feature>
<keyword evidence="1" id="KW-1133">Transmembrane helix</keyword>
<feature type="transmembrane region" description="Helical" evidence="1">
    <location>
        <begin position="272"/>
        <end position="296"/>
    </location>
</feature>
<evidence type="ECO:0000313" key="2">
    <source>
        <dbReference type="EMBL" id="OXA62663.1"/>
    </source>
</evidence>
<evidence type="ECO:0000256" key="1">
    <source>
        <dbReference type="SAM" id="Phobius"/>
    </source>
</evidence>
<feature type="transmembrane region" description="Helical" evidence="1">
    <location>
        <begin position="308"/>
        <end position="333"/>
    </location>
</feature>
<keyword evidence="3" id="KW-1185">Reference proteome</keyword>
<dbReference type="AlphaFoldDB" id="A0A226EYL4"/>
<comment type="caution">
    <text evidence="2">The sequence shown here is derived from an EMBL/GenBank/DDBJ whole genome shotgun (WGS) entry which is preliminary data.</text>
</comment>
<dbReference type="Proteomes" id="UP000198287">
    <property type="component" value="Unassembled WGS sequence"/>
</dbReference>
<sequence>MNLVPEKTLTLVHRSLRFSSFCHSIPIRRIADLNPPIYESCIARRKLGLDKSSSSLRVWLCGANLLFQLWGASFSTSRMIWAMFFLGFDHVPILDLGFVTYQSVGFGAGALFLTFLWWKHDEYLAFLNLLISGGVNGGKQDGNNDDMFSRLIPWIIPAVYMQSFCNSFLFVRRRNGVQYIWSLLHPSWQNCKTFALITCYEFLIPMNTWNIVLFMFYTYSSYTHYLGVHLKKWANLQRRHPPVSVKACQRCTLSYRQMQIMTNMYHSCYSKYLVPAGLTFLLFLVSWMTFATLRLAKSPLVSVSQPSFLIFPLGTFALFILSFCVNSEGLLLFQGSTQLLWEWKRCRIMKRMKILQSFEPIKAQVGSLYYLKRTSPLIFTSNVVGLTINLLLTF</sequence>